<dbReference type="NCBIfam" id="TIGR00362">
    <property type="entry name" value="DnaA"/>
    <property type="match status" value="1"/>
</dbReference>
<evidence type="ECO:0000256" key="7">
    <source>
        <dbReference type="ARBA" id="ARBA00023125"/>
    </source>
</evidence>
<keyword evidence="5 8" id="KW-0067">ATP-binding</keyword>
<feature type="compositionally biased region" description="Polar residues" evidence="12">
    <location>
        <begin position="402"/>
        <end position="422"/>
    </location>
</feature>
<feature type="compositionally biased region" description="Low complexity" evidence="12">
    <location>
        <begin position="196"/>
        <end position="253"/>
    </location>
</feature>
<feature type="region of interest" description="Domain III, AAA+ region" evidence="8">
    <location>
        <begin position="424"/>
        <end position="640"/>
    </location>
</feature>
<evidence type="ECO:0000256" key="4">
    <source>
        <dbReference type="ARBA" id="ARBA00022741"/>
    </source>
</evidence>
<dbReference type="SMART" id="SM00382">
    <property type="entry name" value="AAA"/>
    <property type="match status" value="1"/>
</dbReference>
<sequence>MSEPQLNLGSVWEQVVKELSDGTLSPQQRAWMRVTRPIGLLDGTALLAAPSDFAKEAIERALREPITAALSRRLGRDVSLAVKVDSAESAPAPNGPTSPPQYSSPGQHSPTTPSSPSGRMEGTLTPASGDTGGPGPHAHGLEAAASATSPGSPHGSGPNGQSGAPRVPPTSPAEETMVLPTIPPIRDDTPPPPGVPSSGSPSATNSADSGSGTTSASATGSGSTEQSPQHRPQPSHAPQAPQSGQSAPSQGRRPTPYPQQSPGSPRHSAPQQQPGPHSGPSGGQNGGQPHAGQQHASGRRSQDSNDPAAHAPARGAAEAGRSTGEPPAAPGSQAAGGSGESSQHAGRRSPSGGAQHAGSGSTSAQSTQSAGQSRLEALADSDEEVDEEGEALAAANEIWPSFTGQPTAGQPYTAPAQPQTSKTKLNEKYTFDTFVIGASNRFAHAAAVAVAEAPSRAYNPLFIWGESGLGKTHLLHAVGHYAQRLFPGMRVRYVSTEEFTNDFINSLRDDRKVAFQRRYRDIDILLVDDIQFLEGKEGTQEEFFHTFNTLHNANKQIVVSSDRPPKRLETLEDRLRTRFEWGLITDIQPPELETRIAILRKKAAQDRLDVPGDVLEFIAARIEANIRELEGALIRVTAFASLNQQPVDVGLAEIVLRDLIPDSQAPEISASTIMGVTAEFFDVTVDDLCGPGKTKALATARQIAMYLCRELTDMSLPRIGQTFGGRDHTTVMHADKKIRKEMAERRRIYDQVQELTSRIKQRARQ</sequence>
<evidence type="ECO:0000256" key="10">
    <source>
        <dbReference type="RuleBase" id="RU000577"/>
    </source>
</evidence>
<keyword evidence="6 8" id="KW-0446">Lipid-binding</keyword>
<dbReference type="Proteomes" id="UP001500467">
    <property type="component" value="Unassembled WGS sequence"/>
</dbReference>
<keyword evidence="3 8" id="KW-0235">DNA replication</keyword>
<feature type="binding site" evidence="8">
    <location>
        <position position="472"/>
    </location>
    <ligand>
        <name>ATP</name>
        <dbReference type="ChEBI" id="CHEBI:30616"/>
    </ligand>
</feature>
<dbReference type="Gene3D" id="1.10.8.60">
    <property type="match status" value="1"/>
</dbReference>
<dbReference type="InterPro" id="IPR038454">
    <property type="entry name" value="DnaA_N_sf"/>
</dbReference>
<organism evidence="15 16">
    <name type="scientific">Prauserella alba</name>
    <dbReference type="NCBI Taxonomy" id="176898"/>
    <lineage>
        <taxon>Bacteria</taxon>
        <taxon>Bacillati</taxon>
        <taxon>Actinomycetota</taxon>
        <taxon>Actinomycetes</taxon>
        <taxon>Pseudonocardiales</taxon>
        <taxon>Pseudonocardiaceae</taxon>
        <taxon>Prauserella</taxon>
    </lineage>
</organism>
<evidence type="ECO:0000256" key="3">
    <source>
        <dbReference type="ARBA" id="ARBA00022705"/>
    </source>
</evidence>
<keyword evidence="4 8" id="KW-0547">Nucleotide-binding</keyword>
<evidence type="ECO:0000256" key="6">
    <source>
        <dbReference type="ARBA" id="ARBA00023121"/>
    </source>
</evidence>
<dbReference type="CDD" id="cd06571">
    <property type="entry name" value="Bac_DnaA_C"/>
    <property type="match status" value="1"/>
</dbReference>
<comment type="subcellular location">
    <subcellularLocation>
        <location evidence="8">Cytoplasm</location>
    </subcellularLocation>
</comment>
<evidence type="ECO:0000256" key="5">
    <source>
        <dbReference type="ARBA" id="ARBA00022840"/>
    </source>
</evidence>
<keyword evidence="7 8" id="KW-0238">DNA-binding</keyword>
<feature type="compositionally biased region" description="Low complexity" evidence="12">
    <location>
        <begin position="270"/>
        <end position="279"/>
    </location>
</feature>
<dbReference type="InterPro" id="IPR010921">
    <property type="entry name" value="Trp_repressor/repl_initiator"/>
</dbReference>
<dbReference type="Gene3D" id="1.10.1750.10">
    <property type="match status" value="1"/>
</dbReference>
<feature type="region of interest" description="Domain I, interacts with DnaA modulators" evidence="8">
    <location>
        <begin position="1"/>
        <end position="317"/>
    </location>
</feature>
<evidence type="ECO:0000256" key="2">
    <source>
        <dbReference type="ARBA" id="ARBA00022490"/>
    </source>
</evidence>
<dbReference type="RefSeq" id="WP_253857511.1">
    <property type="nucleotide sequence ID" value="NZ_BAAALM010000015.1"/>
</dbReference>
<dbReference type="InterPro" id="IPR018312">
    <property type="entry name" value="Chromosome_initiator_DnaA_CS"/>
</dbReference>
<comment type="subunit">
    <text evidence="8">Oligomerizes as a right-handed, spiral filament on DNA at oriC.</text>
</comment>
<proteinExistence type="inferred from homology"/>
<dbReference type="NCBIfam" id="NF010686">
    <property type="entry name" value="PRK14086.1"/>
    <property type="match status" value="1"/>
</dbReference>
<evidence type="ECO:0000256" key="9">
    <source>
        <dbReference type="NCBIfam" id="TIGR00362"/>
    </source>
</evidence>
<feature type="compositionally biased region" description="Polar residues" evidence="12">
    <location>
        <begin position="100"/>
        <end position="117"/>
    </location>
</feature>
<feature type="region of interest" description="Domain IV, binds dsDNA" evidence="8">
    <location>
        <begin position="641"/>
        <end position="765"/>
    </location>
</feature>
<dbReference type="InterPro" id="IPR003593">
    <property type="entry name" value="AAA+_ATPase"/>
</dbReference>
<evidence type="ECO:0000256" key="1">
    <source>
        <dbReference type="ARBA" id="ARBA00006583"/>
    </source>
</evidence>
<feature type="compositionally biased region" description="Low complexity" evidence="12">
    <location>
        <begin position="143"/>
        <end position="163"/>
    </location>
</feature>
<dbReference type="Pfam" id="PF00308">
    <property type="entry name" value="Bac_DnaA"/>
    <property type="match status" value="1"/>
</dbReference>
<reference evidence="16" key="1">
    <citation type="journal article" date="2019" name="Int. J. Syst. Evol. Microbiol.">
        <title>The Global Catalogue of Microorganisms (GCM) 10K type strain sequencing project: providing services to taxonomists for standard genome sequencing and annotation.</title>
        <authorList>
            <consortium name="The Broad Institute Genomics Platform"/>
            <consortium name="The Broad Institute Genome Sequencing Center for Infectious Disease"/>
            <person name="Wu L."/>
            <person name="Ma J."/>
        </authorList>
    </citation>
    <scope>NUCLEOTIDE SEQUENCE [LARGE SCALE GENOMIC DNA]</scope>
    <source>
        <strain evidence="16">JCM 13022</strain>
    </source>
</reference>
<dbReference type="SMART" id="SM00760">
    <property type="entry name" value="Bac_DnaA_C"/>
    <property type="match status" value="1"/>
</dbReference>
<evidence type="ECO:0000313" key="15">
    <source>
        <dbReference type="EMBL" id="GAA1212557.1"/>
    </source>
</evidence>
<dbReference type="Gene3D" id="3.40.50.300">
    <property type="entry name" value="P-loop containing nucleotide triphosphate hydrolases"/>
    <property type="match status" value="1"/>
</dbReference>
<protein>
    <recommendedName>
        <fullName evidence="8 9">Chromosomal replication initiator protein DnaA</fullName>
    </recommendedName>
</protein>
<feature type="domain" description="Chromosomal replication initiator DnaA C-terminal" evidence="14">
    <location>
        <begin position="669"/>
        <end position="738"/>
    </location>
</feature>
<dbReference type="CDD" id="cd00009">
    <property type="entry name" value="AAA"/>
    <property type="match status" value="1"/>
</dbReference>
<dbReference type="PROSITE" id="PS01008">
    <property type="entry name" value="DNAA"/>
    <property type="match status" value="1"/>
</dbReference>
<dbReference type="InterPro" id="IPR001957">
    <property type="entry name" value="Chromosome_initiator_DnaA"/>
</dbReference>
<comment type="caution">
    <text evidence="15">The sequence shown here is derived from an EMBL/GenBank/DDBJ whole genome shotgun (WGS) entry which is preliminary data.</text>
</comment>
<evidence type="ECO:0000256" key="8">
    <source>
        <dbReference type="HAMAP-Rule" id="MF_00377"/>
    </source>
</evidence>
<feature type="compositionally biased region" description="Acidic residues" evidence="12">
    <location>
        <begin position="379"/>
        <end position="390"/>
    </location>
</feature>
<feature type="binding site" evidence="8">
    <location>
        <position position="470"/>
    </location>
    <ligand>
        <name>ATP</name>
        <dbReference type="ChEBI" id="CHEBI:30616"/>
    </ligand>
</feature>
<comment type="similarity">
    <text evidence="1 8 11">Belongs to the DnaA family.</text>
</comment>
<dbReference type="InterPro" id="IPR020591">
    <property type="entry name" value="Chromosome_initiator_DnaA-like"/>
</dbReference>
<comment type="domain">
    <text evidence="8">Domain I is involved in oligomerization and binding regulators, domain II is flexibile and of varying length in different bacteria, domain III forms the AAA+ region, while domain IV binds dsDNA.</text>
</comment>
<evidence type="ECO:0000313" key="16">
    <source>
        <dbReference type="Proteomes" id="UP001500467"/>
    </source>
</evidence>
<feature type="domain" description="AAA+ ATPase" evidence="13">
    <location>
        <begin position="457"/>
        <end position="585"/>
    </location>
</feature>
<dbReference type="PRINTS" id="PR00051">
    <property type="entry name" value="DNAA"/>
</dbReference>
<dbReference type="InterPro" id="IPR013159">
    <property type="entry name" value="DnaA_C"/>
</dbReference>
<dbReference type="Gene3D" id="3.30.300.180">
    <property type="match status" value="1"/>
</dbReference>
<feature type="compositionally biased region" description="Low complexity" evidence="12">
    <location>
        <begin position="307"/>
        <end position="333"/>
    </location>
</feature>
<evidence type="ECO:0000256" key="11">
    <source>
        <dbReference type="RuleBase" id="RU004227"/>
    </source>
</evidence>
<feature type="binding site" evidence="8">
    <location>
        <position position="471"/>
    </location>
    <ligand>
        <name>ATP</name>
        <dbReference type="ChEBI" id="CHEBI:30616"/>
    </ligand>
</feature>
<dbReference type="InterPro" id="IPR027417">
    <property type="entry name" value="P-loop_NTPase"/>
</dbReference>
<comment type="caution">
    <text evidence="8">Lacks conserved residue(s) required for the propagation of feature annotation.</text>
</comment>
<name>A0ABP4G4J9_9PSEU</name>
<feature type="compositionally biased region" description="Low complexity" evidence="12">
    <location>
        <begin position="351"/>
        <end position="373"/>
    </location>
</feature>
<dbReference type="EMBL" id="BAAALM010000015">
    <property type="protein sequence ID" value="GAA1212557.1"/>
    <property type="molecule type" value="Genomic_DNA"/>
</dbReference>
<feature type="binding site" evidence="8">
    <location>
        <position position="468"/>
    </location>
    <ligand>
        <name>ATP</name>
        <dbReference type="ChEBI" id="CHEBI:30616"/>
    </ligand>
</feature>
<comment type="function">
    <text evidence="8 10">Plays an essential role in the initiation and regulation of chromosomal replication. ATP-DnaA binds to the origin of replication (oriC) to initiate formation of the DNA replication initiation complex once per cell cycle. Binds the DnaA box (a 9 base pair repeat at the origin) and separates the double-stranded (ds)DNA. Forms a right-handed helical filament on oriC DNA; dsDNA binds to the exterior of the filament while single-stranded (ss)DNA is stabiized in the filament's interior. The ATP-DnaA-oriC complex binds and stabilizes one strand of the AT-rich DNA unwinding element (DUE), permitting loading of DNA polymerase. After initiation quickly degrades to an ADP-DnaA complex that is not apt for DNA replication. Binds acidic phospholipids.</text>
</comment>
<dbReference type="SUPFAM" id="SSF48295">
    <property type="entry name" value="TrpR-like"/>
    <property type="match status" value="1"/>
</dbReference>
<dbReference type="SUPFAM" id="SSF52540">
    <property type="entry name" value="P-loop containing nucleoside triphosphate hydrolases"/>
    <property type="match status" value="1"/>
</dbReference>
<evidence type="ECO:0000256" key="12">
    <source>
        <dbReference type="SAM" id="MobiDB-lite"/>
    </source>
</evidence>
<dbReference type="PANTHER" id="PTHR30050">
    <property type="entry name" value="CHROMOSOMAL REPLICATION INITIATOR PROTEIN DNAA"/>
    <property type="match status" value="1"/>
</dbReference>
<keyword evidence="2 8" id="KW-0963">Cytoplasm</keyword>
<dbReference type="PANTHER" id="PTHR30050:SF2">
    <property type="entry name" value="CHROMOSOMAL REPLICATION INITIATOR PROTEIN DNAA"/>
    <property type="match status" value="1"/>
</dbReference>
<keyword evidence="16" id="KW-1185">Reference proteome</keyword>
<dbReference type="InterPro" id="IPR013317">
    <property type="entry name" value="DnaA_dom"/>
</dbReference>
<dbReference type="Pfam" id="PF08299">
    <property type="entry name" value="Bac_DnaA_C"/>
    <property type="match status" value="1"/>
</dbReference>
<evidence type="ECO:0000259" key="13">
    <source>
        <dbReference type="SMART" id="SM00382"/>
    </source>
</evidence>
<gene>
    <name evidence="8" type="primary">dnaA</name>
    <name evidence="15" type="ORF">GCM10009675_37290</name>
</gene>
<evidence type="ECO:0000259" key="14">
    <source>
        <dbReference type="SMART" id="SM00760"/>
    </source>
</evidence>
<feature type="region of interest" description="Disordered" evidence="12">
    <location>
        <begin position="86"/>
        <end position="422"/>
    </location>
</feature>
<accession>A0ABP4G4J9</accession>
<dbReference type="HAMAP" id="MF_00377">
    <property type="entry name" value="DnaA_bact"/>
    <property type="match status" value="1"/>
</dbReference>